<sequence length="263" mass="30249">MLLMDEVVKECLEEYWSYFIRTECVCAVQINVASKLAHENVGSSLRRIPRGGAELEQFTDMIYSLDCFQLPNMQDRWIWSLSSSGDFSVASVRQFIDDYMLLECVTFIIKLLHGGMSVLLRFLHTRNGRKNMSIGVRDAGFGREKQANEGSQCQLQRGWTDYPQEPLTHEISLKSLYPKGWERYNDMLYKCPTYDINSHQKVNIFYNGLGTMSRQLLDPEGADSWNIYSSSNYEEIAAIVNKLDILGRDMKKLKEDAHAIQVG</sequence>
<keyword evidence="1" id="KW-0548">Nucleotidyltransferase</keyword>
<dbReference type="GO" id="GO:0003964">
    <property type="term" value="F:RNA-directed DNA polymerase activity"/>
    <property type="evidence" value="ECO:0007669"/>
    <property type="project" value="UniProtKB-KW"/>
</dbReference>
<keyword evidence="1" id="KW-0695">RNA-directed DNA polymerase</keyword>
<dbReference type="AlphaFoldDB" id="A0A6L2KB03"/>
<organism evidence="1">
    <name type="scientific">Tanacetum cinerariifolium</name>
    <name type="common">Dalmatian daisy</name>
    <name type="synonym">Chrysanthemum cinerariifolium</name>
    <dbReference type="NCBI Taxonomy" id="118510"/>
    <lineage>
        <taxon>Eukaryota</taxon>
        <taxon>Viridiplantae</taxon>
        <taxon>Streptophyta</taxon>
        <taxon>Embryophyta</taxon>
        <taxon>Tracheophyta</taxon>
        <taxon>Spermatophyta</taxon>
        <taxon>Magnoliopsida</taxon>
        <taxon>eudicotyledons</taxon>
        <taxon>Gunneridae</taxon>
        <taxon>Pentapetalae</taxon>
        <taxon>asterids</taxon>
        <taxon>campanulids</taxon>
        <taxon>Asterales</taxon>
        <taxon>Asteraceae</taxon>
        <taxon>Asteroideae</taxon>
        <taxon>Anthemideae</taxon>
        <taxon>Anthemidinae</taxon>
        <taxon>Tanacetum</taxon>
    </lineage>
</organism>
<dbReference type="EMBL" id="BKCJ010002153">
    <property type="protein sequence ID" value="GEU46643.1"/>
    <property type="molecule type" value="Genomic_DNA"/>
</dbReference>
<protein>
    <submittedName>
        <fullName evidence="1">RNA-directed DNA polymerase, eukaryota, reverse transcriptase zinc-binding domain protein</fullName>
    </submittedName>
</protein>
<evidence type="ECO:0000313" key="1">
    <source>
        <dbReference type="EMBL" id="GEU46643.1"/>
    </source>
</evidence>
<accession>A0A6L2KB03</accession>
<reference evidence="1" key="1">
    <citation type="journal article" date="2019" name="Sci. Rep.">
        <title>Draft genome of Tanacetum cinerariifolium, the natural source of mosquito coil.</title>
        <authorList>
            <person name="Yamashiro T."/>
            <person name="Shiraishi A."/>
            <person name="Satake H."/>
            <person name="Nakayama K."/>
        </authorList>
    </citation>
    <scope>NUCLEOTIDE SEQUENCE</scope>
</reference>
<gene>
    <name evidence="1" type="ORF">Tci_018621</name>
</gene>
<name>A0A6L2KB03_TANCI</name>
<keyword evidence="1" id="KW-0808">Transferase</keyword>
<proteinExistence type="predicted"/>
<comment type="caution">
    <text evidence="1">The sequence shown here is derived from an EMBL/GenBank/DDBJ whole genome shotgun (WGS) entry which is preliminary data.</text>
</comment>